<evidence type="ECO:0000256" key="2">
    <source>
        <dbReference type="SAM" id="MobiDB-lite"/>
    </source>
</evidence>
<protein>
    <submittedName>
        <fullName evidence="3">Uncharacterized protein</fullName>
    </submittedName>
</protein>
<gene>
    <name evidence="3" type="ORF">CPLU01_12408</name>
</gene>
<reference evidence="3" key="1">
    <citation type="journal article" date="2020" name="Phytopathology">
        <title>Genome Sequence Resources of Colletotrichum truncatum, C. plurivorum, C. musicola, and C. sojae: Four Species Pathogenic to Soybean (Glycine max).</title>
        <authorList>
            <person name="Rogerio F."/>
            <person name="Boufleur T.R."/>
            <person name="Ciampi-Guillardi M."/>
            <person name="Sukno S.A."/>
            <person name="Thon M.R."/>
            <person name="Massola Junior N.S."/>
            <person name="Baroncelli R."/>
        </authorList>
    </citation>
    <scope>NUCLEOTIDE SEQUENCE</scope>
    <source>
        <strain evidence="3">LFN00145</strain>
    </source>
</reference>
<organism evidence="3 4">
    <name type="scientific">Colletotrichum plurivorum</name>
    <dbReference type="NCBI Taxonomy" id="2175906"/>
    <lineage>
        <taxon>Eukaryota</taxon>
        <taxon>Fungi</taxon>
        <taxon>Dikarya</taxon>
        <taxon>Ascomycota</taxon>
        <taxon>Pezizomycotina</taxon>
        <taxon>Sordariomycetes</taxon>
        <taxon>Hypocreomycetidae</taxon>
        <taxon>Glomerellales</taxon>
        <taxon>Glomerellaceae</taxon>
        <taxon>Colletotrichum</taxon>
        <taxon>Colletotrichum orchidearum species complex</taxon>
    </lineage>
</organism>
<feature type="coiled-coil region" evidence="1">
    <location>
        <begin position="153"/>
        <end position="180"/>
    </location>
</feature>
<accession>A0A8H6N6Z1</accession>
<feature type="compositionally biased region" description="Low complexity" evidence="2">
    <location>
        <begin position="585"/>
        <end position="594"/>
    </location>
</feature>
<feature type="region of interest" description="Disordered" evidence="2">
    <location>
        <begin position="500"/>
        <end position="633"/>
    </location>
</feature>
<keyword evidence="1" id="KW-0175">Coiled coil</keyword>
<dbReference type="AlphaFoldDB" id="A0A8H6N6Z1"/>
<evidence type="ECO:0000313" key="4">
    <source>
        <dbReference type="Proteomes" id="UP000654918"/>
    </source>
</evidence>
<dbReference type="EMBL" id="WIGO01000255">
    <property type="protein sequence ID" value="KAF6821795.1"/>
    <property type="molecule type" value="Genomic_DNA"/>
</dbReference>
<feature type="compositionally biased region" description="Basic and acidic residues" evidence="2">
    <location>
        <begin position="500"/>
        <end position="509"/>
    </location>
</feature>
<sequence>MADQNEDIGHEGSDDNVLVMEQAEIHENNNSIDMVEEPEIHANSITIDMAEEPEPREVDQTPAGMADGQPGPSRQGPAEMTYGQQAHHGYPSAMMSGQQAQHIYPSATRSGQTGQPAQHHFYPPAPVHMQGGQPTPSYPFNASAQFHVTPPPAALLEKFNAKLRENKEKEEAEKRREASRQWEARMRQKLCQECVSKRKTLTDLQQASLFNTLLCQKVCSICSTMWPVMFFAHKYDVSAGTYVPTEDMTCLGQSRSVRLCRHRTFNMEQIQAEYRRVTEAGPLPKMKETTLAECKECFQGLGIPLQRPKLTTVGIEKKGEEGRKFDLSWNVELEWIKEGEEEEYQHLMCPHRNWFAFRDWAMKGVAAAVAAAAAQGTAAQGKAATVPKTGRFVCNVFGCQREYSWSKNNSNQPLVKSRLKILELQKGQDLSCAVLDPHIVELLPEDLERLESADKKHILWCDSEAEKRCLINRDERRALYHHAYWLIHDDYWPNQKVLAEERARDEQEGRSSPGQEENSTPSQEGPVLIIEGEDLNTSQEEHTFPSQKEPLCTTQEEHTLPSRKEPLYTIQEEDLCTSQEENLNSSQELQSASSQEEHVSLPQKECPFRDSVFFSDRPRSGSCSPEDPRARSA</sequence>
<keyword evidence="4" id="KW-1185">Reference proteome</keyword>
<feature type="region of interest" description="Disordered" evidence="2">
    <location>
        <begin position="1"/>
        <end position="80"/>
    </location>
</feature>
<name>A0A8H6N6Z1_9PEZI</name>
<comment type="caution">
    <text evidence="3">The sequence shown here is derived from an EMBL/GenBank/DDBJ whole genome shotgun (WGS) entry which is preliminary data.</text>
</comment>
<evidence type="ECO:0000256" key="1">
    <source>
        <dbReference type="SAM" id="Coils"/>
    </source>
</evidence>
<proteinExistence type="predicted"/>
<evidence type="ECO:0000313" key="3">
    <source>
        <dbReference type="EMBL" id="KAF6821795.1"/>
    </source>
</evidence>
<dbReference type="Proteomes" id="UP000654918">
    <property type="component" value="Unassembled WGS sequence"/>
</dbReference>
<feature type="compositionally biased region" description="Basic and acidic residues" evidence="2">
    <location>
        <begin position="555"/>
        <end position="566"/>
    </location>
</feature>
<feature type="compositionally biased region" description="Polar residues" evidence="2">
    <location>
        <begin position="510"/>
        <end position="523"/>
    </location>
</feature>